<keyword evidence="2" id="KW-1185">Reference proteome</keyword>
<reference evidence="1 2" key="1">
    <citation type="submission" date="2016-10" db="EMBL/GenBank/DDBJ databases">
        <authorList>
            <person name="de Groot N.N."/>
        </authorList>
    </citation>
    <scope>NUCLEOTIDE SEQUENCE [LARGE SCALE GENOMIC DNA]</scope>
    <source>
        <strain evidence="1 2">DSM 12130</strain>
    </source>
</reference>
<sequence>MLQLSDSYLETAVQIEAEILKRRKQLSLETLIEDLKTILSNAWKKSIKDLLIRTLRLLQSMTGPVTRDELLFIEENVSDGLKMPLDEAKRAQLIDIQEALFSIGAGEAAKGTGVKIVWNLADQKTLKVLDTNLMFWIGSYYDDNLSEGFKATLQDFFEGGYNRKDLAELMKVHFRELGTKPDHYWNLLADHTATKTREIGRVSGYEQAGIKTVRIKAHLDEKTTEVCRRMHDQVIEVTYLNRQMDKYLAACETKDKEKIKASWPWISDAQAERSLASSKGIKRQIKRGKIGLPPYHARCRTITVAEF</sequence>
<gene>
    <name evidence="1" type="ORF">SAMN05660330_04096</name>
</gene>
<dbReference type="EMBL" id="FNJI01000051">
    <property type="protein sequence ID" value="SDP78271.1"/>
    <property type="molecule type" value="Genomic_DNA"/>
</dbReference>
<dbReference type="AlphaFoldDB" id="A0A1H0VIY2"/>
<evidence type="ECO:0008006" key="3">
    <source>
        <dbReference type="Google" id="ProtNLM"/>
    </source>
</evidence>
<accession>A0A1H0VIY2</accession>
<evidence type="ECO:0000313" key="2">
    <source>
        <dbReference type="Proteomes" id="UP000199073"/>
    </source>
</evidence>
<dbReference type="STRING" id="91360.SAMN05660330_04096"/>
<protein>
    <recommendedName>
        <fullName evidence="3">Phage head morphogenesis protein, SPP1 gp7 family</fullName>
    </recommendedName>
</protein>
<proteinExistence type="predicted"/>
<name>A0A1H0VIY2_9BACT</name>
<evidence type="ECO:0000313" key="1">
    <source>
        <dbReference type="EMBL" id="SDP78271.1"/>
    </source>
</evidence>
<organism evidence="1 2">
    <name type="scientific">Desulforhopalus singaporensis</name>
    <dbReference type="NCBI Taxonomy" id="91360"/>
    <lineage>
        <taxon>Bacteria</taxon>
        <taxon>Pseudomonadati</taxon>
        <taxon>Thermodesulfobacteriota</taxon>
        <taxon>Desulfobulbia</taxon>
        <taxon>Desulfobulbales</taxon>
        <taxon>Desulfocapsaceae</taxon>
        <taxon>Desulforhopalus</taxon>
    </lineage>
</organism>
<dbReference type="Proteomes" id="UP000199073">
    <property type="component" value="Unassembled WGS sequence"/>
</dbReference>